<dbReference type="RefSeq" id="WP_220150998.1">
    <property type="nucleotide sequence ID" value="NZ_QNRF01000007.1"/>
</dbReference>
<keyword evidence="5 6" id="KW-0732">Signal</keyword>
<evidence type="ECO:0000256" key="5">
    <source>
        <dbReference type="ARBA" id="ARBA00022729"/>
    </source>
</evidence>
<keyword evidence="4" id="KW-0408">Iron</keyword>
<dbReference type="PANTHER" id="PTHR30532:SF1">
    <property type="entry name" value="IRON(3+)-HYDROXAMATE-BINDING PROTEIN FHUD"/>
    <property type="match status" value="1"/>
</dbReference>
<accession>A0A366CXN5</accession>
<evidence type="ECO:0000259" key="7">
    <source>
        <dbReference type="PROSITE" id="PS50983"/>
    </source>
</evidence>
<dbReference type="PANTHER" id="PTHR30532">
    <property type="entry name" value="IRON III DICITRATE-BINDING PERIPLASMIC PROTEIN"/>
    <property type="match status" value="1"/>
</dbReference>
<keyword evidence="3" id="KW-0813">Transport</keyword>
<evidence type="ECO:0000313" key="8">
    <source>
        <dbReference type="EMBL" id="RBO82024.1"/>
    </source>
</evidence>
<dbReference type="SUPFAM" id="SSF53807">
    <property type="entry name" value="Helical backbone' metal receptor"/>
    <property type="match status" value="1"/>
</dbReference>
<evidence type="ECO:0000256" key="2">
    <source>
        <dbReference type="ARBA" id="ARBA00008814"/>
    </source>
</evidence>
<organism evidence="8 9">
    <name type="scientific">Marinomonas aquiplantarum</name>
    <dbReference type="NCBI Taxonomy" id="491951"/>
    <lineage>
        <taxon>Bacteria</taxon>
        <taxon>Pseudomonadati</taxon>
        <taxon>Pseudomonadota</taxon>
        <taxon>Gammaproteobacteria</taxon>
        <taxon>Oceanospirillales</taxon>
        <taxon>Oceanospirillaceae</taxon>
        <taxon>Marinomonas</taxon>
    </lineage>
</organism>
<dbReference type="PROSITE" id="PS50983">
    <property type="entry name" value="FE_B12_PBP"/>
    <property type="match status" value="1"/>
</dbReference>
<dbReference type="Proteomes" id="UP000252086">
    <property type="component" value="Unassembled WGS sequence"/>
</dbReference>
<protein>
    <submittedName>
        <fullName evidence="8">Iron complex transport system substrate-binding protein</fullName>
    </submittedName>
</protein>
<proteinExistence type="inferred from homology"/>
<evidence type="ECO:0000313" key="9">
    <source>
        <dbReference type="Proteomes" id="UP000252086"/>
    </source>
</evidence>
<keyword evidence="4" id="KW-0406">Ion transport</keyword>
<evidence type="ECO:0000256" key="1">
    <source>
        <dbReference type="ARBA" id="ARBA00004196"/>
    </source>
</evidence>
<sequence length="315" mass="36060">MRAFKRVSMLFIGVLSIVSVSVHSAEMRTFENQFGKVEVPVNPKCVVSLHDFSLTIQLYELGIRPCGSVARKRFWSEPYFRGVQHRFDTTDLAYVGSHKAPDEEAIAALNPDLIVGLSYQDKFKEKLSHIAPVVILPTNETSIEEWAGQLADIVGETARFKDQQREYHWIISEFKRLIPHPENITVTTLEVYEDNFQLIGRGGLDEVIDDMGLGRPEGYLKAKQGINYSLERISDMDADIIIDTYEPLLNSRKDTAEFRESPQWKNLFAVQNNQFLYFNRSRFGESMDGLIGSAYLLFSHIVERELKTQKPSTEE</sequence>
<keyword evidence="9" id="KW-1185">Reference proteome</keyword>
<feature type="signal peptide" evidence="6">
    <location>
        <begin position="1"/>
        <end position="24"/>
    </location>
</feature>
<dbReference type="InterPro" id="IPR051313">
    <property type="entry name" value="Bact_iron-sidero_bind"/>
</dbReference>
<feature type="chain" id="PRO_5016702844" evidence="6">
    <location>
        <begin position="25"/>
        <end position="315"/>
    </location>
</feature>
<name>A0A366CXN5_9GAMM</name>
<dbReference type="Pfam" id="PF01497">
    <property type="entry name" value="Peripla_BP_2"/>
    <property type="match status" value="1"/>
</dbReference>
<keyword evidence="4" id="KW-0410">Iron transport</keyword>
<comment type="caution">
    <text evidence="8">The sequence shown here is derived from an EMBL/GenBank/DDBJ whole genome shotgun (WGS) entry which is preliminary data.</text>
</comment>
<evidence type="ECO:0000256" key="3">
    <source>
        <dbReference type="ARBA" id="ARBA00022448"/>
    </source>
</evidence>
<dbReference type="AlphaFoldDB" id="A0A366CXN5"/>
<reference evidence="8 9" key="1">
    <citation type="submission" date="2018-06" db="EMBL/GenBank/DDBJ databases">
        <title>Genomic Encyclopedia of Type Strains, Phase III (KMG-III): the genomes of soil and plant-associated and newly described type strains.</title>
        <authorList>
            <person name="Whitman W."/>
        </authorList>
    </citation>
    <scope>NUCLEOTIDE SEQUENCE [LARGE SCALE GENOMIC DNA]</scope>
    <source>
        <strain evidence="8 9">CECT 7732</strain>
    </source>
</reference>
<gene>
    <name evidence="8" type="ORF">DFP76_107182</name>
</gene>
<dbReference type="InterPro" id="IPR002491">
    <property type="entry name" value="ABC_transptr_periplasmic_BD"/>
</dbReference>
<evidence type="ECO:0000256" key="6">
    <source>
        <dbReference type="SAM" id="SignalP"/>
    </source>
</evidence>
<dbReference type="EMBL" id="QNRF01000007">
    <property type="protein sequence ID" value="RBO82024.1"/>
    <property type="molecule type" value="Genomic_DNA"/>
</dbReference>
<dbReference type="Gene3D" id="3.40.50.1980">
    <property type="entry name" value="Nitrogenase molybdenum iron protein domain"/>
    <property type="match status" value="2"/>
</dbReference>
<feature type="domain" description="Fe/B12 periplasmic-binding" evidence="7">
    <location>
        <begin position="46"/>
        <end position="309"/>
    </location>
</feature>
<dbReference type="GO" id="GO:1901678">
    <property type="term" value="P:iron coordination entity transport"/>
    <property type="evidence" value="ECO:0007669"/>
    <property type="project" value="UniProtKB-ARBA"/>
</dbReference>
<evidence type="ECO:0000256" key="4">
    <source>
        <dbReference type="ARBA" id="ARBA00022496"/>
    </source>
</evidence>
<comment type="similarity">
    <text evidence="2">Belongs to the bacterial solute-binding protein 8 family.</text>
</comment>
<comment type="subcellular location">
    <subcellularLocation>
        <location evidence="1">Cell envelope</location>
    </subcellularLocation>
</comment>
<dbReference type="GO" id="GO:0030288">
    <property type="term" value="C:outer membrane-bounded periplasmic space"/>
    <property type="evidence" value="ECO:0007669"/>
    <property type="project" value="TreeGrafter"/>
</dbReference>